<evidence type="ECO:0000256" key="8">
    <source>
        <dbReference type="ARBA" id="ARBA00023212"/>
    </source>
</evidence>
<evidence type="ECO:0000256" key="2">
    <source>
        <dbReference type="ARBA" id="ARBA00004611"/>
    </source>
</evidence>
<evidence type="ECO:0000256" key="6">
    <source>
        <dbReference type="ARBA" id="ARBA00023054"/>
    </source>
</evidence>
<reference evidence="13" key="1">
    <citation type="journal article" date="2012" name="Proc. Natl. Acad. Sci. U.S.A.">
        <title>Antigenic diversity is generated by distinct evolutionary mechanisms in African trypanosome species.</title>
        <authorList>
            <person name="Jackson A.P."/>
            <person name="Berry A."/>
            <person name="Aslett M."/>
            <person name="Allison H.C."/>
            <person name="Burton P."/>
            <person name="Vavrova-Anderson J."/>
            <person name="Brown R."/>
            <person name="Browne H."/>
            <person name="Corton N."/>
            <person name="Hauser H."/>
            <person name="Gamble J."/>
            <person name="Gilderthorp R."/>
            <person name="Marcello L."/>
            <person name="McQuillan J."/>
            <person name="Otto T.D."/>
            <person name="Quail M.A."/>
            <person name="Sanders M.J."/>
            <person name="van Tonder A."/>
            <person name="Ginger M.L."/>
            <person name="Field M.C."/>
            <person name="Barry J.D."/>
            <person name="Hertz-Fowler C."/>
            <person name="Berriman M."/>
        </authorList>
    </citation>
    <scope>NUCLEOTIDE SEQUENCE</scope>
    <source>
        <strain evidence="13">IL3000</strain>
    </source>
</reference>
<sequence>MPAKETKKPSKTEADIVDDQQINDDITKARLRLAALETVYMGRLSEITSLKQNRDELKAKFEKLEEEVNSMSQERLDILTDFTRQYKTEEKAMIAVATKIDEKLNQLAEEKIVLTEELKRAKMESEAAIALVRAECETLNSRIADMEKEFDGIMITTKIRDVSSNAQ</sequence>
<comment type="function">
    <text evidence="1">Component of the nexin-dynein regulatory complex (N-DRC), a key regulator of ciliary/flagellar motility which maintains the alignment and integrity of the distal axoneme and regulates microtubule sliding in motile axonemes.</text>
</comment>
<name>G0USI6_TRYCI</name>
<evidence type="ECO:0000256" key="10">
    <source>
        <dbReference type="ARBA" id="ARBA00044754"/>
    </source>
</evidence>
<keyword evidence="6 12" id="KW-0175">Coiled coil</keyword>
<evidence type="ECO:0000256" key="12">
    <source>
        <dbReference type="SAM" id="Coils"/>
    </source>
</evidence>
<keyword evidence="8" id="KW-0206">Cytoskeleton</keyword>
<evidence type="ECO:0000256" key="7">
    <source>
        <dbReference type="ARBA" id="ARBA00023069"/>
    </source>
</evidence>
<evidence type="ECO:0000256" key="4">
    <source>
        <dbReference type="ARBA" id="ARBA00022490"/>
    </source>
</evidence>
<evidence type="ECO:0000256" key="3">
    <source>
        <dbReference type="ARBA" id="ARBA00011248"/>
    </source>
</evidence>
<evidence type="ECO:0000256" key="1">
    <source>
        <dbReference type="ARBA" id="ARBA00003029"/>
    </source>
</evidence>
<keyword evidence="4" id="KW-0963">Cytoplasm</keyword>
<comment type="subcellular location">
    <subcellularLocation>
        <location evidence="2">Cytoplasm</location>
        <location evidence="2">Cytoskeleton</location>
        <location evidence="2">Flagellum axoneme</location>
    </subcellularLocation>
</comment>
<dbReference type="PANTHER" id="PTHR28656:SF1">
    <property type="entry name" value="COILED-COIL DOMAIN-CONTAINING PROTEIN 153"/>
    <property type="match status" value="1"/>
</dbReference>
<comment type="subunit">
    <text evidence="3">Component of the nexin-dynein regulatory complex (N-DRC).</text>
</comment>
<comment type="similarity">
    <text evidence="10">Belongs to the DRC12 family.</text>
</comment>
<accession>G0USI6</accession>
<dbReference type="AlphaFoldDB" id="G0USI6"/>
<keyword evidence="7" id="KW-0969">Cilium</keyword>
<organism evidence="13">
    <name type="scientific">Trypanosoma congolense (strain IL3000)</name>
    <dbReference type="NCBI Taxonomy" id="1068625"/>
    <lineage>
        <taxon>Eukaryota</taxon>
        <taxon>Discoba</taxon>
        <taxon>Euglenozoa</taxon>
        <taxon>Kinetoplastea</taxon>
        <taxon>Metakinetoplastina</taxon>
        <taxon>Trypanosomatida</taxon>
        <taxon>Trypanosomatidae</taxon>
        <taxon>Trypanosoma</taxon>
        <taxon>Nannomonas</taxon>
    </lineage>
</organism>
<keyword evidence="9" id="KW-0966">Cell projection</keyword>
<evidence type="ECO:0000256" key="11">
    <source>
        <dbReference type="ARBA" id="ARBA00044800"/>
    </source>
</evidence>
<dbReference type="InterPro" id="IPR033585">
    <property type="entry name" value="DRC12-like"/>
</dbReference>
<evidence type="ECO:0000313" key="13">
    <source>
        <dbReference type="EMBL" id="CCC92349.1"/>
    </source>
</evidence>
<evidence type="ECO:0000256" key="5">
    <source>
        <dbReference type="ARBA" id="ARBA00022846"/>
    </source>
</evidence>
<evidence type="ECO:0000256" key="9">
    <source>
        <dbReference type="ARBA" id="ARBA00023273"/>
    </source>
</evidence>
<protein>
    <recommendedName>
        <fullName evidence="11">Dynein regulatory complex protein 12</fullName>
    </recommendedName>
</protein>
<dbReference type="PANTHER" id="PTHR28656">
    <property type="entry name" value="COILED-COIL DOMAIN-CONTAINING PROTEIN 153"/>
    <property type="match status" value="1"/>
</dbReference>
<gene>
    <name evidence="13" type="ORF">TCIL3000_8_5710</name>
</gene>
<feature type="coiled-coil region" evidence="12">
    <location>
        <begin position="47"/>
        <end position="149"/>
    </location>
</feature>
<dbReference type="EMBL" id="HE575321">
    <property type="protein sequence ID" value="CCC92349.1"/>
    <property type="molecule type" value="Genomic_DNA"/>
</dbReference>
<proteinExistence type="inferred from homology"/>
<dbReference type="VEuPathDB" id="TriTrypDB:TcIL3000_8_5710"/>
<keyword evidence="5" id="KW-0282">Flagellum</keyword>